<dbReference type="Proteomes" id="UP000599437">
    <property type="component" value="Unassembled WGS sequence"/>
</dbReference>
<proteinExistence type="predicted"/>
<dbReference type="SUPFAM" id="SSF75011">
    <property type="entry name" value="3-carboxy-cis,cis-mucoante lactonizing enzyme"/>
    <property type="match status" value="1"/>
</dbReference>
<dbReference type="InterPro" id="IPR015943">
    <property type="entry name" value="WD40/YVTN_repeat-like_dom_sf"/>
</dbReference>
<comment type="caution">
    <text evidence="3">The sequence shown here is derived from an EMBL/GenBank/DDBJ whole genome shotgun (WGS) entry which is preliminary data.</text>
</comment>
<gene>
    <name evidence="3" type="ORF">GCM10010346_42760</name>
</gene>
<dbReference type="EMBL" id="BMVO01000014">
    <property type="protein sequence ID" value="GHB14571.1"/>
    <property type="molecule type" value="Genomic_DNA"/>
</dbReference>
<protein>
    <recommendedName>
        <fullName evidence="5">Integral membrane protein</fullName>
    </recommendedName>
</protein>
<evidence type="ECO:0000313" key="4">
    <source>
        <dbReference type="Proteomes" id="UP000599437"/>
    </source>
</evidence>
<reference evidence="4" key="1">
    <citation type="journal article" date="2019" name="Int. J. Syst. Evol. Microbiol.">
        <title>The Global Catalogue of Microorganisms (GCM) 10K type strain sequencing project: providing services to taxonomists for standard genome sequencing and annotation.</title>
        <authorList>
            <consortium name="The Broad Institute Genomics Platform"/>
            <consortium name="The Broad Institute Genome Sequencing Center for Infectious Disease"/>
            <person name="Wu L."/>
            <person name="Ma J."/>
        </authorList>
    </citation>
    <scope>NUCLEOTIDE SEQUENCE [LARGE SCALE GENOMIC DNA]</scope>
    <source>
        <strain evidence="4">JCM 4737</strain>
    </source>
</reference>
<evidence type="ECO:0000313" key="3">
    <source>
        <dbReference type="EMBL" id="GHB14571.1"/>
    </source>
</evidence>
<feature type="compositionally biased region" description="Gly residues" evidence="1">
    <location>
        <begin position="298"/>
        <end position="330"/>
    </location>
</feature>
<keyword evidence="2" id="KW-1133">Transmembrane helix</keyword>
<organism evidence="3 4">
    <name type="scientific">Streptomyces chryseus</name>
    <dbReference type="NCBI Taxonomy" id="68186"/>
    <lineage>
        <taxon>Bacteria</taxon>
        <taxon>Bacillati</taxon>
        <taxon>Actinomycetota</taxon>
        <taxon>Actinomycetes</taxon>
        <taxon>Kitasatosporales</taxon>
        <taxon>Streptomycetaceae</taxon>
        <taxon>Streptomyces</taxon>
    </lineage>
</organism>
<keyword evidence="2" id="KW-0472">Membrane</keyword>
<feature type="transmembrane region" description="Helical" evidence="2">
    <location>
        <begin position="335"/>
        <end position="352"/>
    </location>
</feature>
<keyword evidence="2" id="KW-0812">Transmembrane</keyword>
<evidence type="ECO:0008006" key="5">
    <source>
        <dbReference type="Google" id="ProtNLM"/>
    </source>
</evidence>
<feature type="region of interest" description="Disordered" evidence="1">
    <location>
        <begin position="293"/>
        <end position="330"/>
    </location>
</feature>
<dbReference type="Gene3D" id="2.130.10.10">
    <property type="entry name" value="YVTN repeat-like/Quinoprotein amine dehydrogenase"/>
    <property type="match status" value="1"/>
</dbReference>
<accession>A0ABQ3DTY9</accession>
<name>A0ABQ3DTY9_9ACTN</name>
<evidence type="ECO:0000256" key="1">
    <source>
        <dbReference type="SAM" id="MobiDB-lite"/>
    </source>
</evidence>
<sequence>MASSSRITAVACDVMMNTWAMRPLSYVVAPSAAAVLLLLASGGTAVADDGFTIKDPRITESSGLAASRLHPGIYWTHNDSDDGAFVYAVDSRSGETVATLTLRGIGSPRDVEGISVGPDGNVYVGDIGDNLDGSWSHVWIYRFPEPKQLGNTTVDAAQFTVKYADGPRNAEALMVHPKTGRVYIASKNEDGGGLYEGPARLSAGGTNVFRRVGEVPWVTDGAFSPDGKELVLRSYFSARAYEWKDNGRLGADRAVSAPFQGQAESVTFTADGTAMLFGSEGVGSDVQRVAVEGRRGDAGGSGKSPSSGGGSGEGGKGSDGSGGDGDGAGGGDGKVTLGLVVIGGVLAAYLGLKRLMRRS</sequence>
<evidence type="ECO:0000256" key="2">
    <source>
        <dbReference type="SAM" id="Phobius"/>
    </source>
</evidence>
<keyword evidence="4" id="KW-1185">Reference proteome</keyword>